<sequence length="126" mass="13263">MQTGRSDHPEHALQRSKGDVGLVDRGQTRADAAHEILFVLGRHAVGRLVHRLPQRGSPLGLVEDELAALVTIPVLAICGVDICCAASGHGGTGSQKCLTQKIAATPLDLGNLLGTQEVFRRCAQPA</sequence>
<accession>A0A1J5QET9</accession>
<reference evidence="1" key="1">
    <citation type="submission" date="2016-10" db="EMBL/GenBank/DDBJ databases">
        <title>Sequence of Gallionella enrichment culture.</title>
        <authorList>
            <person name="Poehlein A."/>
            <person name="Muehling M."/>
            <person name="Daniel R."/>
        </authorList>
    </citation>
    <scope>NUCLEOTIDE SEQUENCE</scope>
</reference>
<name>A0A1J5QET9_9ZZZZ</name>
<comment type="caution">
    <text evidence="1">The sequence shown here is derived from an EMBL/GenBank/DDBJ whole genome shotgun (WGS) entry which is preliminary data.</text>
</comment>
<gene>
    <name evidence="1" type="ORF">GALL_422890</name>
</gene>
<organism evidence="1">
    <name type="scientific">mine drainage metagenome</name>
    <dbReference type="NCBI Taxonomy" id="410659"/>
    <lineage>
        <taxon>unclassified sequences</taxon>
        <taxon>metagenomes</taxon>
        <taxon>ecological metagenomes</taxon>
    </lineage>
</organism>
<dbReference type="AlphaFoldDB" id="A0A1J5QET9"/>
<protein>
    <submittedName>
        <fullName evidence="1">Uncharacterized protein</fullName>
    </submittedName>
</protein>
<evidence type="ECO:0000313" key="1">
    <source>
        <dbReference type="EMBL" id="OIQ76035.1"/>
    </source>
</evidence>
<proteinExistence type="predicted"/>
<dbReference type="EMBL" id="MLJW01001984">
    <property type="protein sequence ID" value="OIQ76035.1"/>
    <property type="molecule type" value="Genomic_DNA"/>
</dbReference>